<dbReference type="Proteomes" id="UP000887565">
    <property type="component" value="Unplaced"/>
</dbReference>
<dbReference type="AlphaFoldDB" id="A0A915KA06"/>
<evidence type="ECO:0000256" key="1">
    <source>
        <dbReference type="SAM" id="MobiDB-lite"/>
    </source>
</evidence>
<reference evidence="3" key="1">
    <citation type="submission" date="2022-11" db="UniProtKB">
        <authorList>
            <consortium name="WormBaseParasite"/>
        </authorList>
    </citation>
    <scope>IDENTIFICATION</scope>
</reference>
<proteinExistence type="predicted"/>
<feature type="compositionally biased region" description="Basic and acidic residues" evidence="1">
    <location>
        <begin position="13"/>
        <end position="28"/>
    </location>
</feature>
<evidence type="ECO:0000313" key="3">
    <source>
        <dbReference type="WBParaSite" id="nRc.2.0.1.t35200-RA"/>
    </source>
</evidence>
<organism evidence="2 3">
    <name type="scientific">Romanomermis culicivorax</name>
    <name type="common">Nematode worm</name>
    <dbReference type="NCBI Taxonomy" id="13658"/>
    <lineage>
        <taxon>Eukaryota</taxon>
        <taxon>Metazoa</taxon>
        <taxon>Ecdysozoa</taxon>
        <taxon>Nematoda</taxon>
        <taxon>Enoplea</taxon>
        <taxon>Dorylaimia</taxon>
        <taxon>Mermithida</taxon>
        <taxon>Mermithoidea</taxon>
        <taxon>Mermithidae</taxon>
        <taxon>Romanomermis</taxon>
    </lineage>
</organism>
<protein>
    <submittedName>
        <fullName evidence="3">Uncharacterized protein</fullName>
    </submittedName>
</protein>
<sequence length="177" mass="18464">AILAVVSGTTNGRKNDKNTGGRWYDKTKWSNAARNPPPVVEGSGNTDIVSDLDETPRGLGPDDEDSETGSGAMEGPGSVEEGSGLSGIKFETSTGSAFDATHLTTSNVTNKLTNEPGVSTKILPSDSVTVAALFLTTTLAQRPVTQQEPVHSTHKVILDPKAENLKSVALLCTVCGR</sequence>
<keyword evidence="2" id="KW-1185">Reference proteome</keyword>
<name>A0A915KA06_ROMCU</name>
<evidence type="ECO:0000313" key="2">
    <source>
        <dbReference type="Proteomes" id="UP000887565"/>
    </source>
</evidence>
<accession>A0A915KA06</accession>
<dbReference type="WBParaSite" id="nRc.2.0.1.t35200-RA">
    <property type="protein sequence ID" value="nRc.2.0.1.t35200-RA"/>
    <property type="gene ID" value="nRc.2.0.1.g35200"/>
</dbReference>
<feature type="region of interest" description="Disordered" evidence="1">
    <location>
        <begin position="1"/>
        <end position="91"/>
    </location>
</feature>